<gene>
    <name evidence="1" type="ORF">HJG54_33065</name>
</gene>
<evidence type="ECO:0000313" key="1">
    <source>
        <dbReference type="EMBL" id="WNZ27681.1"/>
    </source>
</evidence>
<dbReference type="PANTHER" id="PTHR12526:SF630">
    <property type="entry name" value="GLYCOSYLTRANSFERASE"/>
    <property type="match status" value="1"/>
</dbReference>
<dbReference type="PANTHER" id="PTHR12526">
    <property type="entry name" value="GLYCOSYLTRANSFERASE"/>
    <property type="match status" value="1"/>
</dbReference>
<proteinExistence type="predicted"/>
<dbReference type="Pfam" id="PF13692">
    <property type="entry name" value="Glyco_trans_1_4"/>
    <property type="match status" value="1"/>
</dbReference>
<protein>
    <submittedName>
        <fullName evidence="1">Glycosyltransferase</fullName>
    </submittedName>
</protein>
<dbReference type="SUPFAM" id="SSF53756">
    <property type="entry name" value="UDP-Glycosyltransferase/glycogen phosphorylase"/>
    <property type="match status" value="1"/>
</dbReference>
<name>A0AA96WQT9_9CYAN</name>
<sequence>MIAESDAGQGAEALMLFSPWCYGHYPSYLYHLIRYWQHSHRQSIQGASNNALNSTLSTLNIVVVPRFFQEHQDVVELATAGPATIRFIATTLEEQKNVETAASGYRRAFAQYDLMVRYAERLKASQGLVMYFDSCQLPFVAGLKLPCPFSGIYFRPTWHYGQFTLVAPTWREQMQRWRERFFLNRLLAHPQFRTLFCLDPFVVDRINKGRRTAPAVYLPDPVEFKAAAIGEIAALKARLQIEPGRRILMAFGRLADARKGTSELVAALSLLPIERCRQLCLLLVGEPDPNGQATLEQWLLPLRQSLPIQIVTNYSYVPESEVSHYFQLADLILAPYQRHVGMSGILLLAAAAQKPVLSSNYGLMGELVIRYGLGLAVDTTCPKQITQALYRFLLEPIDCLFNSKQARCFAEQNSPEQFASTIFQHLQSHPISA</sequence>
<dbReference type="AlphaFoldDB" id="A0AA96WQT9"/>
<dbReference type="Gene3D" id="3.40.50.2000">
    <property type="entry name" value="Glycogen Phosphorylase B"/>
    <property type="match status" value="1"/>
</dbReference>
<accession>A0AA96WQT9</accession>
<reference evidence="1" key="1">
    <citation type="submission" date="2020-05" db="EMBL/GenBank/DDBJ databases">
        <authorList>
            <person name="Zhu T."/>
            <person name="Keshari N."/>
            <person name="Lu X."/>
        </authorList>
    </citation>
    <scope>NUCLEOTIDE SEQUENCE</scope>
    <source>
        <strain evidence="1">NK1-12</strain>
    </source>
</reference>
<dbReference type="RefSeq" id="WP_316436108.1">
    <property type="nucleotide sequence ID" value="NZ_CP053587.1"/>
</dbReference>
<dbReference type="EMBL" id="CP053587">
    <property type="protein sequence ID" value="WNZ27681.1"/>
    <property type="molecule type" value="Genomic_DNA"/>
</dbReference>
<organism evidence="1">
    <name type="scientific">Leptolyngbya sp. NK1-12</name>
    <dbReference type="NCBI Taxonomy" id="2547451"/>
    <lineage>
        <taxon>Bacteria</taxon>
        <taxon>Bacillati</taxon>
        <taxon>Cyanobacteriota</taxon>
        <taxon>Cyanophyceae</taxon>
        <taxon>Leptolyngbyales</taxon>
        <taxon>Leptolyngbyaceae</taxon>
        <taxon>Leptolyngbya group</taxon>
        <taxon>Leptolyngbya</taxon>
    </lineage>
</organism>